<sequence>MLTGQVFDAGTQRCIISKVFKANNAWERARGLLARKALDINEGFWLEPCPSVHTMGMRYKLDIIFLDSDGRVKKIAENLRPMRFAVCSSAIVSLELLAGQAAYLQITPGMRLVWNE</sequence>
<evidence type="ECO:0000313" key="1">
    <source>
        <dbReference type="EMBL" id="VAW93617.1"/>
    </source>
</evidence>
<name>A0A3B1A214_9ZZZZ</name>
<dbReference type="EMBL" id="UOFT01000034">
    <property type="protein sequence ID" value="VAW93617.1"/>
    <property type="molecule type" value="Genomic_DNA"/>
</dbReference>
<proteinExistence type="predicted"/>
<dbReference type="AlphaFoldDB" id="A0A3B1A214"/>
<organism evidence="1">
    <name type="scientific">hydrothermal vent metagenome</name>
    <dbReference type="NCBI Taxonomy" id="652676"/>
    <lineage>
        <taxon>unclassified sequences</taxon>
        <taxon>metagenomes</taxon>
        <taxon>ecological metagenomes</taxon>
    </lineage>
</organism>
<dbReference type="InterPro" id="IPR038695">
    <property type="entry name" value="Saro_0823-like_sf"/>
</dbReference>
<dbReference type="InterPro" id="IPR003795">
    <property type="entry name" value="DUF192"/>
</dbReference>
<evidence type="ECO:0008006" key="2">
    <source>
        <dbReference type="Google" id="ProtNLM"/>
    </source>
</evidence>
<reference evidence="1" key="1">
    <citation type="submission" date="2018-06" db="EMBL/GenBank/DDBJ databases">
        <authorList>
            <person name="Zhirakovskaya E."/>
        </authorList>
    </citation>
    <scope>NUCLEOTIDE SEQUENCE</scope>
</reference>
<dbReference type="Pfam" id="PF02643">
    <property type="entry name" value="DUF192"/>
    <property type="match status" value="1"/>
</dbReference>
<dbReference type="Gene3D" id="2.60.120.1140">
    <property type="entry name" value="Protein of unknown function DUF192"/>
    <property type="match status" value="1"/>
</dbReference>
<gene>
    <name evidence="1" type="ORF">MNBD_GAMMA23-655</name>
</gene>
<protein>
    <recommendedName>
        <fullName evidence="2">DUF192 domain-containing protein</fullName>
    </recommendedName>
</protein>
<accession>A0A3B1A214</accession>